<reference evidence="2 3" key="1">
    <citation type="journal article" date="2016" name="Int. J. Syst. Evol. Microbiol.">
        <title>Acidipila dinghuensis sp. nov., an acidobacterium isolated from forest soil.</title>
        <authorList>
            <person name="Jiang Y.W."/>
            <person name="Wang J."/>
            <person name="Chen M.H."/>
            <person name="Lv Y.Y."/>
            <person name="Qiu L.H."/>
        </authorList>
    </citation>
    <scope>NUCLEOTIDE SEQUENCE [LARGE SCALE GENOMIC DNA]</scope>
    <source>
        <strain evidence="2 3">DHOF10</strain>
    </source>
</reference>
<dbReference type="OrthoDB" id="120519at2"/>
<dbReference type="RefSeq" id="WP_129206638.1">
    <property type="nucleotide sequence ID" value="NZ_BMGU01000001.1"/>
</dbReference>
<protein>
    <submittedName>
        <fullName evidence="2">Uncharacterized protein</fullName>
    </submittedName>
</protein>
<evidence type="ECO:0000313" key="2">
    <source>
        <dbReference type="EMBL" id="RXS96855.1"/>
    </source>
</evidence>
<name>A0A4Q1SHK7_9BACT</name>
<dbReference type="Proteomes" id="UP000290253">
    <property type="component" value="Unassembled WGS sequence"/>
</dbReference>
<evidence type="ECO:0000256" key="1">
    <source>
        <dbReference type="SAM" id="MobiDB-lite"/>
    </source>
</evidence>
<feature type="region of interest" description="Disordered" evidence="1">
    <location>
        <begin position="29"/>
        <end position="57"/>
    </location>
</feature>
<organism evidence="2 3">
    <name type="scientific">Silvibacterium dinghuense</name>
    <dbReference type="NCBI Taxonomy" id="1560006"/>
    <lineage>
        <taxon>Bacteria</taxon>
        <taxon>Pseudomonadati</taxon>
        <taxon>Acidobacteriota</taxon>
        <taxon>Terriglobia</taxon>
        <taxon>Terriglobales</taxon>
        <taxon>Acidobacteriaceae</taxon>
        <taxon>Silvibacterium</taxon>
    </lineage>
</organism>
<accession>A0A4Q1SHK7</accession>
<sequence>MLTRVRQAAVCVMCCVGIVSWCQGQIETGTGSSSRVSLAGAMDTDPGSGSGGSPGGGVVRDIRPAPAAIVTYGPLARIAVGGYVSPLGGAAGIAAEVTRSTNLRLGWNFFNYNLSGTDSGATYDAHLHFRSLQASLDWFPFRGHSFHVSPGILFNNQNRATAVGGVPGGDSFTLNGTSYYGSYADPVVGDGAVHFKETAPMFTFGWGNWVSRKERRHITFPFEMGFVYQGTGSVSLHLQGSVCEQDHDVNCSVIATDPEVQANIQGQIRKLDKDLEWIRFYPILSSGVALRF</sequence>
<dbReference type="EMBL" id="SDMK01000001">
    <property type="protein sequence ID" value="RXS96855.1"/>
    <property type="molecule type" value="Genomic_DNA"/>
</dbReference>
<keyword evidence="3" id="KW-1185">Reference proteome</keyword>
<proteinExistence type="predicted"/>
<dbReference type="AlphaFoldDB" id="A0A4Q1SHK7"/>
<evidence type="ECO:0000313" key="3">
    <source>
        <dbReference type="Proteomes" id="UP000290253"/>
    </source>
</evidence>
<dbReference type="Gene3D" id="2.40.160.170">
    <property type="match status" value="1"/>
</dbReference>
<comment type="caution">
    <text evidence="2">The sequence shown here is derived from an EMBL/GenBank/DDBJ whole genome shotgun (WGS) entry which is preliminary data.</text>
</comment>
<feature type="compositionally biased region" description="Gly residues" evidence="1">
    <location>
        <begin position="48"/>
        <end position="57"/>
    </location>
</feature>
<gene>
    <name evidence="2" type="ORF">ESZ00_02615</name>
</gene>